<protein>
    <submittedName>
        <fullName evidence="1">Menaquinone via futalosine step 2</fullName>
    </submittedName>
</protein>
<dbReference type="InterPro" id="IPR035994">
    <property type="entry name" value="Nucleoside_phosphorylase_sf"/>
</dbReference>
<accession>W4Q5J2</accession>
<keyword evidence="2" id="KW-1185">Reference proteome</keyword>
<dbReference type="STRING" id="1236970.JCM9140_2713"/>
<dbReference type="Proteomes" id="UP000018890">
    <property type="component" value="Unassembled WGS sequence"/>
</dbReference>
<sequence length="58" mass="6610">MEGFGVAEAARQHQVPVIEVRSISNKVGPRDRDSWRIKEALAALERISSIFPEVFTWK</sequence>
<evidence type="ECO:0000313" key="1">
    <source>
        <dbReference type="EMBL" id="GAE26629.1"/>
    </source>
</evidence>
<proteinExistence type="predicted"/>
<dbReference type="GO" id="GO:0009116">
    <property type="term" value="P:nucleoside metabolic process"/>
    <property type="evidence" value="ECO:0007669"/>
    <property type="project" value="InterPro"/>
</dbReference>
<dbReference type="SUPFAM" id="SSF53167">
    <property type="entry name" value="Purine and uridine phosphorylases"/>
    <property type="match status" value="1"/>
</dbReference>
<dbReference type="EMBL" id="BAUT01000028">
    <property type="protein sequence ID" value="GAE26629.1"/>
    <property type="molecule type" value="Genomic_DNA"/>
</dbReference>
<gene>
    <name evidence="1" type="ORF">JCM9140_2713</name>
</gene>
<dbReference type="Gene3D" id="3.40.50.1580">
    <property type="entry name" value="Nucleoside phosphorylase domain"/>
    <property type="match status" value="1"/>
</dbReference>
<organism evidence="1 2">
    <name type="scientific">Halalkalibacter wakoensis JCM 9140</name>
    <dbReference type="NCBI Taxonomy" id="1236970"/>
    <lineage>
        <taxon>Bacteria</taxon>
        <taxon>Bacillati</taxon>
        <taxon>Bacillota</taxon>
        <taxon>Bacilli</taxon>
        <taxon>Bacillales</taxon>
        <taxon>Bacillaceae</taxon>
        <taxon>Halalkalibacter</taxon>
    </lineage>
</organism>
<reference evidence="1" key="1">
    <citation type="journal article" date="2014" name="Genome Announc.">
        <title>Draft Genome Sequences of Three Alkaliphilic Bacillus Strains, Bacillus wakoensis JCM 9140T, Bacillus akibai JCM 9157T, and Bacillus hemicellulosilyticus JCM 9152T.</title>
        <authorList>
            <person name="Yuki M."/>
            <person name="Oshima K."/>
            <person name="Suda W."/>
            <person name="Oshida Y."/>
            <person name="Kitamura K."/>
            <person name="Iida T."/>
            <person name="Hattori M."/>
            <person name="Ohkuma M."/>
        </authorList>
    </citation>
    <scope>NUCLEOTIDE SEQUENCE [LARGE SCALE GENOMIC DNA]</scope>
    <source>
        <strain evidence="1">JCM 9140</strain>
    </source>
</reference>
<dbReference type="GO" id="GO:0003824">
    <property type="term" value="F:catalytic activity"/>
    <property type="evidence" value="ECO:0007669"/>
    <property type="project" value="InterPro"/>
</dbReference>
<name>W4Q5J2_9BACI</name>
<dbReference type="RefSeq" id="WP_369384418.1">
    <property type="nucleotide sequence ID" value="NZ_BAUT01000028.1"/>
</dbReference>
<dbReference type="AlphaFoldDB" id="W4Q5J2"/>
<comment type="caution">
    <text evidence="1">The sequence shown here is derived from an EMBL/GenBank/DDBJ whole genome shotgun (WGS) entry which is preliminary data.</text>
</comment>
<evidence type="ECO:0000313" key="2">
    <source>
        <dbReference type="Proteomes" id="UP000018890"/>
    </source>
</evidence>